<feature type="coiled-coil region" evidence="8">
    <location>
        <begin position="47"/>
        <end position="148"/>
    </location>
</feature>
<keyword evidence="10" id="KW-0282">Flagellum</keyword>
<comment type="caution">
    <text evidence="10">The sequence shown here is derived from an EMBL/GenBank/DDBJ whole genome shotgun (WGS) entry which is preliminary data.</text>
</comment>
<evidence type="ECO:0000256" key="4">
    <source>
        <dbReference type="ARBA" id="ARBA00022795"/>
    </source>
</evidence>
<keyword evidence="10" id="KW-0969">Cilium</keyword>
<evidence type="ECO:0000313" key="11">
    <source>
        <dbReference type="Proteomes" id="UP001589833"/>
    </source>
</evidence>
<dbReference type="Proteomes" id="UP001589833">
    <property type="component" value="Unassembled WGS sequence"/>
</dbReference>
<evidence type="ECO:0000256" key="8">
    <source>
        <dbReference type="SAM" id="Coils"/>
    </source>
</evidence>
<dbReference type="InterPro" id="IPR018035">
    <property type="entry name" value="Flagellar_FliH/T3SS_HrpE"/>
</dbReference>
<evidence type="ECO:0000256" key="3">
    <source>
        <dbReference type="ARBA" id="ARBA00022448"/>
    </source>
</evidence>
<evidence type="ECO:0000259" key="9">
    <source>
        <dbReference type="Pfam" id="PF02108"/>
    </source>
</evidence>
<comment type="function">
    <text evidence="1">Needed for flagellar regrowth and assembly.</text>
</comment>
<keyword evidence="6" id="KW-1006">Bacterial flagellum protein export</keyword>
<keyword evidence="3" id="KW-0813">Transport</keyword>
<dbReference type="PANTHER" id="PTHR34982:SF1">
    <property type="entry name" value="FLAGELLAR ASSEMBLY PROTEIN FLIH"/>
    <property type="match status" value="1"/>
</dbReference>
<evidence type="ECO:0000256" key="6">
    <source>
        <dbReference type="ARBA" id="ARBA00023225"/>
    </source>
</evidence>
<proteinExistence type="inferred from homology"/>
<sequence length="274" mass="31688">MSKIIKSLHSPHASTETKQITIRNLFEEGIFNKLEINSETKKDSEKMIILEERQKQIEIEIAEAQKKAKQVLAEAKEQASRVLEQAELERQQAHLKIEEARAEAMNQGYQEGLEHGQSEGFQSYSNLIQQARAIIAQSEQEYEKTLDSAEPVIVELATAVARRMIDVQLTENQEIWSSLLKQVMTEVREHENVRIYVHPDWFERTTHQKEELEQLLSHTENLFIYPDAGLMKNGCVIESKYGRIEATIDKQLEELKRQLLEKLKEGDHEGTSSY</sequence>
<reference evidence="10 11" key="1">
    <citation type="submission" date="2024-09" db="EMBL/GenBank/DDBJ databases">
        <authorList>
            <person name="Sun Q."/>
            <person name="Mori K."/>
        </authorList>
    </citation>
    <scope>NUCLEOTIDE SEQUENCE [LARGE SCALE GENOMIC DNA]</scope>
    <source>
        <strain evidence="10 11">NCAIM B.02301</strain>
    </source>
</reference>
<dbReference type="InterPro" id="IPR022524">
    <property type="entry name" value="FliH_Bacilli"/>
</dbReference>
<evidence type="ECO:0000313" key="10">
    <source>
        <dbReference type="EMBL" id="MFC0558606.1"/>
    </source>
</evidence>
<evidence type="ECO:0000256" key="2">
    <source>
        <dbReference type="ARBA" id="ARBA00006602"/>
    </source>
</evidence>
<organism evidence="10 11">
    <name type="scientific">Halalkalibacter alkalisediminis</name>
    <dbReference type="NCBI Taxonomy" id="935616"/>
    <lineage>
        <taxon>Bacteria</taxon>
        <taxon>Bacillati</taxon>
        <taxon>Bacillota</taxon>
        <taxon>Bacilli</taxon>
        <taxon>Bacillales</taxon>
        <taxon>Bacillaceae</taxon>
        <taxon>Halalkalibacter</taxon>
    </lineage>
</organism>
<keyword evidence="10" id="KW-0966">Cell projection</keyword>
<dbReference type="CDD" id="cd06503">
    <property type="entry name" value="ATP-synt_Fo_b"/>
    <property type="match status" value="1"/>
</dbReference>
<feature type="domain" description="Flagellar assembly protein FliH/Type III secretion system HrpE" evidence="9">
    <location>
        <begin position="127"/>
        <end position="254"/>
    </location>
</feature>
<accession>A0ABV6ND77</accession>
<dbReference type="Pfam" id="PF02108">
    <property type="entry name" value="FliH"/>
    <property type="match status" value="1"/>
</dbReference>
<evidence type="ECO:0000256" key="5">
    <source>
        <dbReference type="ARBA" id="ARBA00022927"/>
    </source>
</evidence>
<comment type="similarity">
    <text evidence="2">Belongs to the FliH family.</text>
</comment>
<dbReference type="NCBIfam" id="TIGR03825">
    <property type="entry name" value="FliH_bacil"/>
    <property type="match status" value="1"/>
</dbReference>
<dbReference type="SUPFAM" id="SSF160527">
    <property type="entry name" value="V-type ATPase subunit E-like"/>
    <property type="match status" value="1"/>
</dbReference>
<dbReference type="RefSeq" id="WP_273839954.1">
    <property type="nucleotide sequence ID" value="NZ_JAQQWT010000001.1"/>
</dbReference>
<dbReference type="EMBL" id="JBHLTR010000006">
    <property type="protein sequence ID" value="MFC0558606.1"/>
    <property type="molecule type" value="Genomic_DNA"/>
</dbReference>
<keyword evidence="11" id="KW-1185">Reference proteome</keyword>
<evidence type="ECO:0000256" key="1">
    <source>
        <dbReference type="ARBA" id="ARBA00003041"/>
    </source>
</evidence>
<gene>
    <name evidence="10" type="primary">fliH</name>
    <name evidence="10" type="ORF">ACFFH4_06035</name>
</gene>
<dbReference type="PANTHER" id="PTHR34982">
    <property type="entry name" value="YOP PROTEINS TRANSLOCATION PROTEIN L"/>
    <property type="match status" value="1"/>
</dbReference>
<name>A0ABV6ND77_9BACI</name>
<keyword evidence="5" id="KW-0653">Protein transport</keyword>
<dbReference type="InterPro" id="IPR051472">
    <property type="entry name" value="T3SS_Stator/FliH"/>
</dbReference>
<protein>
    <recommendedName>
        <fullName evidence="7">Flagellar assembly protein FliH</fullName>
    </recommendedName>
</protein>
<evidence type="ECO:0000256" key="7">
    <source>
        <dbReference type="NCBIfam" id="TIGR03825"/>
    </source>
</evidence>
<keyword evidence="8" id="KW-0175">Coiled coil</keyword>
<feature type="coiled-coil region" evidence="8">
    <location>
        <begin position="202"/>
        <end position="265"/>
    </location>
</feature>
<keyword evidence="4" id="KW-1005">Bacterial flagellum biogenesis</keyword>